<evidence type="ECO:0000256" key="1">
    <source>
        <dbReference type="ARBA" id="ARBA00022669"/>
    </source>
</evidence>
<dbReference type="PANTHER" id="PTHR34997">
    <property type="entry name" value="AM15"/>
    <property type="match status" value="1"/>
</dbReference>
<dbReference type="Proteomes" id="UP000829685">
    <property type="component" value="Unassembled WGS sequence"/>
</dbReference>
<dbReference type="Pfam" id="PF01476">
    <property type="entry name" value="LysM"/>
    <property type="match status" value="1"/>
</dbReference>
<evidence type="ECO:0000256" key="5">
    <source>
        <dbReference type="SAM" id="SignalP"/>
    </source>
</evidence>
<gene>
    <name evidence="7" type="ORF">JX265_001758</name>
</gene>
<dbReference type="InterPro" id="IPR018392">
    <property type="entry name" value="LysM"/>
</dbReference>
<keyword evidence="1" id="KW-0147">Chitin-binding</keyword>
<dbReference type="InterPro" id="IPR036779">
    <property type="entry name" value="LysM_dom_sf"/>
</dbReference>
<keyword evidence="3" id="KW-0843">Virulence</keyword>
<comment type="caution">
    <text evidence="7">The sequence shown here is derived from an EMBL/GenBank/DDBJ whole genome shotgun (WGS) entry which is preliminary data.</text>
</comment>
<dbReference type="GO" id="GO:0008061">
    <property type="term" value="F:chitin binding"/>
    <property type="evidence" value="ECO:0007669"/>
    <property type="project" value="UniProtKB-KW"/>
</dbReference>
<feature type="signal peptide" evidence="5">
    <location>
        <begin position="1"/>
        <end position="19"/>
    </location>
</feature>
<keyword evidence="2 5" id="KW-0732">Signal</keyword>
<evidence type="ECO:0000313" key="8">
    <source>
        <dbReference type="Proteomes" id="UP000829685"/>
    </source>
</evidence>
<organism evidence="7 8">
    <name type="scientific">Neoarthrinium moseri</name>
    <dbReference type="NCBI Taxonomy" id="1658444"/>
    <lineage>
        <taxon>Eukaryota</taxon>
        <taxon>Fungi</taxon>
        <taxon>Dikarya</taxon>
        <taxon>Ascomycota</taxon>
        <taxon>Pezizomycotina</taxon>
        <taxon>Sordariomycetes</taxon>
        <taxon>Xylariomycetidae</taxon>
        <taxon>Amphisphaeriales</taxon>
        <taxon>Apiosporaceae</taxon>
        <taxon>Neoarthrinium</taxon>
    </lineage>
</organism>
<accession>A0A9P9WVL8</accession>
<sequence>MAFPLSALLWVLLASPLLAFNLYPGVDQTKLAAALNITTACVQALNETLPECDQTLLQMTASLENYWWTDDNLTALCGNNCSLSVTNWNMDSAAACDEQYFTAYGKLVPIWTVTERYVESLGVACLESWSDDFDWCLTESQEWVGLDILRADCDANPTDPTCAGNVTDIPESSIRMANLYPDEILCNGCFIDMLYTRVTSNYLPDSDHSDYLADQLLDIQDVCNKTRPDFTMRLPTTYDTAPPLTSLNLGSTTTTSSTAAPTTTCAGQAIPAGSLTCDDLSARYGVSTGALQWYTNSDQCTVRSTACLPPPCQLKQVKVGDSCASLAAGVAGNITKVQFQKWNPYVLGLCDSLTEAQYVCVSSPGSNGTFVLPAPPLGTDADAGNQQRGGAGGVVTPTATVTSTVGAGGSATSGVGVPSPTQDGLVANCNNFASAVVGDACYAFATSHGIQPSQLYAWNPVLGANGEECTTALWASEYYCIGTKTQSPVTAPGPTQTGIAANCTKYAQAIAGDGCEAFAKRNGITPAQLYAWNTVLGANGANCGTLLWAQEWYCVAVSG</sequence>
<dbReference type="InterPro" id="IPR052210">
    <property type="entry name" value="LysM1-like"/>
</dbReference>
<protein>
    <recommendedName>
        <fullName evidence="6">LysM domain-containing protein</fullName>
    </recommendedName>
</protein>
<dbReference type="PROSITE" id="PS51782">
    <property type="entry name" value="LYSM"/>
    <property type="match status" value="3"/>
</dbReference>
<feature type="domain" description="LysM" evidence="6">
    <location>
        <begin position="313"/>
        <end position="361"/>
    </location>
</feature>
<reference evidence="7" key="1">
    <citation type="submission" date="2021-03" db="EMBL/GenBank/DDBJ databases">
        <title>Revisited historic fungal species revealed as producer of novel bioactive compounds through whole genome sequencing and comparative genomics.</title>
        <authorList>
            <person name="Vignolle G.A."/>
            <person name="Hochenegger N."/>
            <person name="Mach R.L."/>
            <person name="Mach-Aigner A.R."/>
            <person name="Javad Rahimi M."/>
            <person name="Salim K.A."/>
            <person name="Chan C.M."/>
            <person name="Lim L.B.L."/>
            <person name="Cai F."/>
            <person name="Druzhinina I.S."/>
            <person name="U'Ren J.M."/>
            <person name="Derntl C."/>
        </authorList>
    </citation>
    <scope>NUCLEOTIDE SEQUENCE</scope>
    <source>
        <strain evidence="7">TUCIM 5799</strain>
    </source>
</reference>
<proteinExistence type="inferred from homology"/>
<evidence type="ECO:0000313" key="7">
    <source>
        <dbReference type="EMBL" id="KAI1880137.1"/>
    </source>
</evidence>
<evidence type="ECO:0000259" key="6">
    <source>
        <dbReference type="PROSITE" id="PS51782"/>
    </source>
</evidence>
<comment type="similarity">
    <text evidence="4">Belongs to the secreted LysM effector family.</text>
</comment>
<evidence type="ECO:0000256" key="4">
    <source>
        <dbReference type="ARBA" id="ARBA00044955"/>
    </source>
</evidence>
<feature type="chain" id="PRO_5040307777" description="LysM domain-containing protein" evidence="5">
    <location>
        <begin position="20"/>
        <end position="559"/>
    </location>
</feature>
<dbReference type="Gene3D" id="3.10.350.10">
    <property type="entry name" value="LysM domain"/>
    <property type="match status" value="3"/>
</dbReference>
<feature type="domain" description="LysM" evidence="6">
    <location>
        <begin position="505"/>
        <end position="555"/>
    </location>
</feature>
<feature type="domain" description="LysM" evidence="6">
    <location>
        <begin position="431"/>
        <end position="481"/>
    </location>
</feature>
<name>A0A9P9WVL8_9PEZI</name>
<keyword evidence="8" id="KW-1185">Reference proteome</keyword>
<dbReference type="CDD" id="cd00118">
    <property type="entry name" value="LysM"/>
    <property type="match status" value="1"/>
</dbReference>
<evidence type="ECO:0000256" key="2">
    <source>
        <dbReference type="ARBA" id="ARBA00022729"/>
    </source>
</evidence>
<dbReference type="AlphaFoldDB" id="A0A9P9WVL8"/>
<evidence type="ECO:0000256" key="3">
    <source>
        <dbReference type="ARBA" id="ARBA00023026"/>
    </source>
</evidence>
<dbReference type="PANTHER" id="PTHR34997:SF2">
    <property type="entry name" value="LYSM DOMAIN-CONTAINING PROTEIN-RELATED"/>
    <property type="match status" value="1"/>
</dbReference>
<dbReference type="EMBL" id="JAFIMR010000003">
    <property type="protein sequence ID" value="KAI1880137.1"/>
    <property type="molecule type" value="Genomic_DNA"/>
</dbReference>